<dbReference type="Proteomes" id="UP000252415">
    <property type="component" value="Unassembled WGS sequence"/>
</dbReference>
<reference evidence="1 2" key="1">
    <citation type="submission" date="2018-07" db="EMBL/GenBank/DDBJ databases">
        <title>Genomic Encyclopedia of Type Strains, Phase III (KMG-III): the genomes of soil and plant-associated and newly described type strains.</title>
        <authorList>
            <person name="Whitman W."/>
        </authorList>
    </citation>
    <scope>NUCLEOTIDE SEQUENCE [LARGE SCALE GENOMIC DNA]</scope>
    <source>
        <strain evidence="1 2">CECT 7506</strain>
    </source>
</reference>
<gene>
    <name evidence="1" type="ORF">DFP97_10566</name>
</gene>
<name>A0A368W6S1_9BACL</name>
<evidence type="ECO:0000313" key="1">
    <source>
        <dbReference type="EMBL" id="RCW48882.1"/>
    </source>
</evidence>
<sequence>MVAKEVVFKDMPEGTEDKIPGIHAVLHLNHEE</sequence>
<keyword evidence="2" id="KW-1185">Reference proteome</keyword>
<protein>
    <submittedName>
        <fullName evidence="1">Uncharacterized protein</fullName>
    </submittedName>
</protein>
<comment type="caution">
    <text evidence="1">The sequence shown here is derived from an EMBL/GenBank/DDBJ whole genome shotgun (WGS) entry which is preliminary data.</text>
</comment>
<evidence type="ECO:0000313" key="2">
    <source>
        <dbReference type="Proteomes" id="UP000252415"/>
    </source>
</evidence>
<proteinExistence type="predicted"/>
<accession>A0A368W6S1</accession>
<dbReference type="EMBL" id="QPJD01000005">
    <property type="protein sequence ID" value="RCW48882.1"/>
    <property type="molecule type" value="Genomic_DNA"/>
</dbReference>
<dbReference type="AlphaFoldDB" id="A0A368W6S1"/>
<organism evidence="1 2">
    <name type="scientific">Paenibacillus prosopidis</name>
    <dbReference type="NCBI Taxonomy" id="630520"/>
    <lineage>
        <taxon>Bacteria</taxon>
        <taxon>Bacillati</taxon>
        <taxon>Bacillota</taxon>
        <taxon>Bacilli</taxon>
        <taxon>Bacillales</taxon>
        <taxon>Paenibacillaceae</taxon>
        <taxon>Paenibacillus</taxon>
    </lineage>
</organism>